<dbReference type="Pfam" id="PF00126">
    <property type="entry name" value="HTH_1"/>
    <property type="match status" value="1"/>
</dbReference>
<proteinExistence type="inferred from homology"/>
<comment type="similarity">
    <text evidence="1">Belongs to the LysR transcriptional regulatory family.</text>
</comment>
<dbReference type="SUPFAM" id="SSF46785">
    <property type="entry name" value="Winged helix' DNA-binding domain"/>
    <property type="match status" value="1"/>
</dbReference>
<sequence length="304" mass="34616">MAINHKNIPSLSCLIVFEAASRLGTLTKAADELCVTPTAVSKQIKKLEAFLNTQLFTRGKQGVELTPKGALYLNSVIEALEILSSQRIPMDDEHNPLPLNIEIGTCFSHFWLLPKLDDFRNKYPEITLNLVINNDRNIGDNADYDMAFFYSSMDSINKNNHLLFAEKVLLVCSPDFLKKRPECTDLSQLWQQPVIMLKETLSFWEDWQSWADVYGIEYQPPQNVIQVEDQVSVIQAAVNDAGIALAWDWHVRELIEQGRLVALTKPVEFNTNAFFLSVSEDSDHFASQLFVDWIISTERAYLNS</sequence>
<dbReference type="EMBL" id="FM178379">
    <property type="protein sequence ID" value="CAQ78937.1"/>
    <property type="molecule type" value="Genomic_DNA"/>
</dbReference>
<dbReference type="Gene3D" id="1.10.10.10">
    <property type="entry name" value="Winged helix-like DNA-binding domain superfamily/Winged helix DNA-binding domain"/>
    <property type="match status" value="1"/>
</dbReference>
<accession>B6EJZ0</accession>
<dbReference type="KEGG" id="vsa:VSAL_I1252"/>
<evidence type="ECO:0000256" key="1">
    <source>
        <dbReference type="ARBA" id="ARBA00009437"/>
    </source>
</evidence>
<dbReference type="PRINTS" id="PR00039">
    <property type="entry name" value="HTHLYSR"/>
</dbReference>
<keyword evidence="3" id="KW-0238">DNA-binding</keyword>
<dbReference type="InterPro" id="IPR000847">
    <property type="entry name" value="LysR_HTH_N"/>
</dbReference>
<evidence type="ECO:0000256" key="4">
    <source>
        <dbReference type="ARBA" id="ARBA00023163"/>
    </source>
</evidence>
<dbReference type="InterPro" id="IPR036388">
    <property type="entry name" value="WH-like_DNA-bd_sf"/>
</dbReference>
<dbReference type="Gene3D" id="3.40.190.10">
    <property type="entry name" value="Periplasmic binding protein-like II"/>
    <property type="match status" value="2"/>
</dbReference>
<dbReference type="PROSITE" id="PS50931">
    <property type="entry name" value="HTH_LYSR"/>
    <property type="match status" value="1"/>
</dbReference>
<gene>
    <name evidence="6" type="ordered locus">VSAL_I1252</name>
</gene>
<feature type="domain" description="HTH lysR-type" evidence="5">
    <location>
        <begin position="9"/>
        <end position="66"/>
    </location>
</feature>
<evidence type="ECO:0000256" key="2">
    <source>
        <dbReference type="ARBA" id="ARBA00023015"/>
    </source>
</evidence>
<organism evidence="6 7">
    <name type="scientific">Aliivibrio salmonicida (strain LFI1238)</name>
    <name type="common">Vibrio salmonicida (strain LFI1238)</name>
    <dbReference type="NCBI Taxonomy" id="316275"/>
    <lineage>
        <taxon>Bacteria</taxon>
        <taxon>Pseudomonadati</taxon>
        <taxon>Pseudomonadota</taxon>
        <taxon>Gammaproteobacteria</taxon>
        <taxon>Vibrionales</taxon>
        <taxon>Vibrionaceae</taxon>
        <taxon>Aliivibrio</taxon>
    </lineage>
</organism>
<evidence type="ECO:0000313" key="7">
    <source>
        <dbReference type="Proteomes" id="UP000001730"/>
    </source>
</evidence>
<dbReference type="Proteomes" id="UP000001730">
    <property type="component" value="Chromosome 1"/>
</dbReference>
<evidence type="ECO:0000256" key="3">
    <source>
        <dbReference type="ARBA" id="ARBA00023125"/>
    </source>
</evidence>
<dbReference type="AlphaFoldDB" id="B6EJZ0"/>
<dbReference type="InterPro" id="IPR005119">
    <property type="entry name" value="LysR_subst-bd"/>
</dbReference>
<dbReference type="SUPFAM" id="SSF53850">
    <property type="entry name" value="Periplasmic binding protein-like II"/>
    <property type="match status" value="1"/>
</dbReference>
<dbReference type="eggNOG" id="COG0583">
    <property type="taxonomic scope" value="Bacteria"/>
</dbReference>
<dbReference type="GO" id="GO:0003700">
    <property type="term" value="F:DNA-binding transcription factor activity"/>
    <property type="evidence" value="ECO:0007669"/>
    <property type="project" value="InterPro"/>
</dbReference>
<dbReference type="PANTHER" id="PTHR30537">
    <property type="entry name" value="HTH-TYPE TRANSCRIPTIONAL REGULATOR"/>
    <property type="match status" value="1"/>
</dbReference>
<dbReference type="HOGENOM" id="CLU_039613_37_0_6"/>
<dbReference type="PANTHER" id="PTHR30537:SF5">
    <property type="entry name" value="HTH-TYPE TRANSCRIPTIONAL ACTIVATOR TTDR-RELATED"/>
    <property type="match status" value="1"/>
</dbReference>
<dbReference type="GO" id="GO:0003677">
    <property type="term" value="F:DNA binding"/>
    <property type="evidence" value="ECO:0007669"/>
    <property type="project" value="UniProtKB-KW"/>
</dbReference>
<evidence type="ECO:0000313" key="6">
    <source>
        <dbReference type="EMBL" id="CAQ78937.1"/>
    </source>
</evidence>
<reference evidence="6 7" key="1">
    <citation type="journal article" date="2008" name="BMC Genomics">
        <title>The genome sequence of the fish pathogen Aliivibrio salmonicida strain LFI1238 shows extensive evidence of gene decay.</title>
        <authorList>
            <person name="Hjerde E."/>
            <person name="Lorentzen M.S."/>
            <person name="Holden M.T."/>
            <person name="Seeger K."/>
            <person name="Paulsen S."/>
            <person name="Bason N."/>
            <person name="Churcher C."/>
            <person name="Harris D."/>
            <person name="Norbertczak H."/>
            <person name="Quail M.A."/>
            <person name="Sanders S."/>
            <person name="Thurston S."/>
            <person name="Parkhill J."/>
            <person name="Willassen N.P."/>
            <person name="Thomson N.R."/>
        </authorList>
    </citation>
    <scope>NUCLEOTIDE SEQUENCE [LARGE SCALE GENOMIC DNA]</scope>
    <source>
        <strain evidence="6 7">LFI1238</strain>
    </source>
</reference>
<protein>
    <submittedName>
        <fullName evidence="6">HTH-type transcriptional regulator, LysR family</fullName>
    </submittedName>
</protein>
<dbReference type="InterPro" id="IPR058163">
    <property type="entry name" value="LysR-type_TF_proteobact-type"/>
</dbReference>
<dbReference type="Pfam" id="PF03466">
    <property type="entry name" value="LysR_substrate"/>
    <property type="match status" value="1"/>
</dbReference>
<keyword evidence="2" id="KW-0805">Transcription regulation</keyword>
<keyword evidence="4" id="KW-0804">Transcription</keyword>
<keyword evidence="7" id="KW-1185">Reference proteome</keyword>
<dbReference type="InterPro" id="IPR036390">
    <property type="entry name" value="WH_DNA-bd_sf"/>
</dbReference>
<evidence type="ECO:0000259" key="5">
    <source>
        <dbReference type="PROSITE" id="PS50931"/>
    </source>
</evidence>
<name>B6EJZ0_ALISL</name>
<dbReference type="RefSeq" id="WP_012549980.1">
    <property type="nucleotide sequence ID" value="NC_011312.1"/>
</dbReference>